<keyword evidence="2" id="KW-1185">Reference proteome</keyword>
<reference evidence="1 2" key="1">
    <citation type="journal article" date="2019" name="Commun. Biol.">
        <title>The bagworm genome reveals a unique fibroin gene that provides high tensile strength.</title>
        <authorList>
            <person name="Kono N."/>
            <person name="Nakamura H."/>
            <person name="Ohtoshi R."/>
            <person name="Tomita M."/>
            <person name="Numata K."/>
            <person name="Arakawa K."/>
        </authorList>
    </citation>
    <scope>NUCLEOTIDE SEQUENCE [LARGE SCALE GENOMIC DNA]</scope>
</reference>
<dbReference type="AlphaFoldDB" id="A0A4C1ZT62"/>
<proteinExistence type="predicted"/>
<organism evidence="1 2">
    <name type="scientific">Eumeta variegata</name>
    <name type="common">Bagworm moth</name>
    <name type="synonym">Eumeta japonica</name>
    <dbReference type="NCBI Taxonomy" id="151549"/>
    <lineage>
        <taxon>Eukaryota</taxon>
        <taxon>Metazoa</taxon>
        <taxon>Ecdysozoa</taxon>
        <taxon>Arthropoda</taxon>
        <taxon>Hexapoda</taxon>
        <taxon>Insecta</taxon>
        <taxon>Pterygota</taxon>
        <taxon>Neoptera</taxon>
        <taxon>Endopterygota</taxon>
        <taxon>Lepidoptera</taxon>
        <taxon>Glossata</taxon>
        <taxon>Ditrysia</taxon>
        <taxon>Tineoidea</taxon>
        <taxon>Psychidae</taxon>
        <taxon>Oiketicinae</taxon>
        <taxon>Eumeta</taxon>
    </lineage>
</organism>
<evidence type="ECO:0008006" key="3">
    <source>
        <dbReference type="Google" id="ProtNLM"/>
    </source>
</evidence>
<accession>A0A4C1ZT62</accession>
<dbReference type="Proteomes" id="UP000299102">
    <property type="component" value="Unassembled WGS sequence"/>
</dbReference>
<dbReference type="OrthoDB" id="261614at2759"/>
<dbReference type="EMBL" id="BGZK01002032">
    <property type="protein sequence ID" value="GBP89817.1"/>
    <property type="molecule type" value="Genomic_DNA"/>
</dbReference>
<comment type="caution">
    <text evidence="1">The sequence shown here is derived from an EMBL/GenBank/DDBJ whole genome shotgun (WGS) entry which is preliminary data.</text>
</comment>
<gene>
    <name evidence="1" type="ORF">EVAR_66707_1</name>
</gene>
<dbReference type="PANTHER" id="PTHR39953">
    <property type="entry name" value="RE54151P"/>
    <property type="match status" value="1"/>
</dbReference>
<name>A0A4C1ZT62_EUMVA</name>
<dbReference type="PANTHER" id="PTHR39953:SF1">
    <property type="entry name" value="RE54151P"/>
    <property type="match status" value="1"/>
</dbReference>
<sequence>MVETEPVPTVWCMQCRISFPGVAASRSFSPSYGDDAASHAQLKCDGKMCTLKGKIFPEHKVHAKLYAVTLIVDEEKESVVSVECHGCVAPKGGCKHTVAFLVWTHRRSEEPS</sequence>
<evidence type="ECO:0000313" key="2">
    <source>
        <dbReference type="Proteomes" id="UP000299102"/>
    </source>
</evidence>
<protein>
    <recommendedName>
        <fullName evidence="3">SWIM-type domain-containing protein</fullName>
    </recommendedName>
</protein>
<evidence type="ECO:0000313" key="1">
    <source>
        <dbReference type="EMBL" id="GBP89817.1"/>
    </source>
</evidence>